<accession>A0A371FTA1</accession>
<feature type="non-terminal residue" evidence="2">
    <location>
        <position position="1"/>
    </location>
</feature>
<keyword evidence="3" id="KW-1185">Reference proteome</keyword>
<organism evidence="2 3">
    <name type="scientific">Mucuna pruriens</name>
    <name type="common">Velvet bean</name>
    <name type="synonym">Dolichos pruriens</name>
    <dbReference type="NCBI Taxonomy" id="157652"/>
    <lineage>
        <taxon>Eukaryota</taxon>
        <taxon>Viridiplantae</taxon>
        <taxon>Streptophyta</taxon>
        <taxon>Embryophyta</taxon>
        <taxon>Tracheophyta</taxon>
        <taxon>Spermatophyta</taxon>
        <taxon>Magnoliopsida</taxon>
        <taxon>eudicotyledons</taxon>
        <taxon>Gunneridae</taxon>
        <taxon>Pentapetalae</taxon>
        <taxon>rosids</taxon>
        <taxon>fabids</taxon>
        <taxon>Fabales</taxon>
        <taxon>Fabaceae</taxon>
        <taxon>Papilionoideae</taxon>
        <taxon>50 kb inversion clade</taxon>
        <taxon>NPAAA clade</taxon>
        <taxon>indigoferoid/millettioid clade</taxon>
        <taxon>Phaseoleae</taxon>
        <taxon>Mucuna</taxon>
    </lineage>
</organism>
<protein>
    <submittedName>
        <fullName evidence="2">Uncharacterized protein</fullName>
    </submittedName>
</protein>
<comment type="caution">
    <text evidence="2">The sequence shown here is derived from an EMBL/GenBank/DDBJ whole genome shotgun (WGS) entry which is preliminary data.</text>
</comment>
<evidence type="ECO:0000313" key="2">
    <source>
        <dbReference type="EMBL" id="RDX81538.1"/>
    </source>
</evidence>
<evidence type="ECO:0000313" key="3">
    <source>
        <dbReference type="Proteomes" id="UP000257109"/>
    </source>
</evidence>
<sequence length="109" mass="13563">MPRWRHSTRRRKEKFTLPIHESIGTELGVQRKNPRIPKLTRREEEPYKERRHEEESQMRYEEEPHRERWRYFESPNRDEREVPKRALMDTLKCPIPPFVGDEDMESYLD</sequence>
<dbReference type="EMBL" id="QJKJ01007902">
    <property type="protein sequence ID" value="RDX81538.1"/>
    <property type="molecule type" value="Genomic_DNA"/>
</dbReference>
<dbReference type="Proteomes" id="UP000257109">
    <property type="component" value="Unassembled WGS sequence"/>
</dbReference>
<dbReference type="AlphaFoldDB" id="A0A371FTA1"/>
<gene>
    <name evidence="2" type="ORF">CR513_37769</name>
</gene>
<feature type="region of interest" description="Disordered" evidence="1">
    <location>
        <begin position="35"/>
        <end position="60"/>
    </location>
</feature>
<proteinExistence type="predicted"/>
<evidence type="ECO:0000256" key="1">
    <source>
        <dbReference type="SAM" id="MobiDB-lite"/>
    </source>
</evidence>
<reference evidence="2" key="1">
    <citation type="submission" date="2018-05" db="EMBL/GenBank/DDBJ databases">
        <title>Draft genome of Mucuna pruriens seed.</title>
        <authorList>
            <person name="Nnadi N.E."/>
            <person name="Vos R."/>
            <person name="Hasami M.H."/>
            <person name="Devisetty U.K."/>
            <person name="Aguiy J.C."/>
        </authorList>
    </citation>
    <scope>NUCLEOTIDE SEQUENCE [LARGE SCALE GENOMIC DNA]</scope>
    <source>
        <strain evidence="2">JCA_2017</strain>
    </source>
</reference>
<feature type="compositionally biased region" description="Basic and acidic residues" evidence="1">
    <location>
        <begin position="40"/>
        <end position="60"/>
    </location>
</feature>
<name>A0A371FTA1_MUCPR</name>